<gene>
    <name evidence="1" type="ORF">BA896_000200</name>
</gene>
<proteinExistence type="predicted"/>
<dbReference type="InterPro" id="IPR008767">
    <property type="entry name" value="Phage_SPP1_head-tail_adaptor"/>
</dbReference>
<reference evidence="1 2" key="1">
    <citation type="submission" date="2016-10" db="EMBL/GenBank/DDBJ databases">
        <title>Updated version of Genome Assembly of Janthinobacterium lividum ERGS5:01.</title>
        <authorList>
            <person name="Kumar R."/>
            <person name="Acharya V."/>
            <person name="Singh D."/>
        </authorList>
    </citation>
    <scope>NUCLEOTIDE SEQUENCE [LARGE SCALE GENOMIC DNA]</scope>
    <source>
        <strain evidence="1 2">ERGS5:01</strain>
    </source>
</reference>
<sequence>MSLGARLNKRITLQVLAGGRDEAGQPLPADWTNVIADGDGKLWAEVRDVSGREFVAAGATQNKVLTTITIRYRADVAAKMRVLHGTDAYSIEAVLGQDQRTLALMCSRGAA</sequence>
<dbReference type="Gene3D" id="2.40.10.270">
    <property type="entry name" value="Bacteriophage SPP1 head-tail adaptor protein"/>
    <property type="match status" value="1"/>
</dbReference>
<dbReference type="Pfam" id="PF05521">
    <property type="entry name" value="Phage_HCP"/>
    <property type="match status" value="1"/>
</dbReference>
<dbReference type="Proteomes" id="UP000092634">
    <property type="component" value="Unassembled WGS sequence"/>
</dbReference>
<evidence type="ECO:0000313" key="2">
    <source>
        <dbReference type="Proteomes" id="UP000092634"/>
    </source>
</evidence>
<protein>
    <recommendedName>
        <fullName evidence="3">Head-tail adaptor protein</fullName>
    </recommendedName>
</protein>
<dbReference type="NCBIfam" id="TIGR01563">
    <property type="entry name" value="gp16_SPP1"/>
    <property type="match status" value="1"/>
</dbReference>
<name>A0A1E8PMX2_9BURK</name>
<evidence type="ECO:0008006" key="3">
    <source>
        <dbReference type="Google" id="ProtNLM"/>
    </source>
</evidence>
<organism evidence="1 2">
    <name type="scientific">Janthinobacterium lividum</name>
    <dbReference type="NCBI Taxonomy" id="29581"/>
    <lineage>
        <taxon>Bacteria</taxon>
        <taxon>Pseudomonadati</taxon>
        <taxon>Pseudomonadota</taxon>
        <taxon>Betaproteobacteria</taxon>
        <taxon>Burkholderiales</taxon>
        <taxon>Oxalobacteraceae</taxon>
        <taxon>Janthinobacterium</taxon>
    </lineage>
</organism>
<accession>A0A1E8PMX2</accession>
<dbReference type="AlphaFoldDB" id="A0A1E8PMX2"/>
<dbReference type="EMBL" id="MAQB02000001">
    <property type="protein sequence ID" value="OFJ47663.1"/>
    <property type="molecule type" value="Genomic_DNA"/>
</dbReference>
<dbReference type="InterPro" id="IPR038666">
    <property type="entry name" value="SSP1_head-tail_sf"/>
</dbReference>
<evidence type="ECO:0000313" key="1">
    <source>
        <dbReference type="EMBL" id="OFJ47663.1"/>
    </source>
</evidence>
<comment type="caution">
    <text evidence="1">The sequence shown here is derived from an EMBL/GenBank/DDBJ whole genome shotgun (WGS) entry which is preliminary data.</text>
</comment>